<evidence type="ECO:0000313" key="2">
    <source>
        <dbReference type="Proteomes" id="UP000054166"/>
    </source>
</evidence>
<dbReference type="AlphaFoldDB" id="A0A0C3FTQ3"/>
<reference evidence="2" key="2">
    <citation type="submission" date="2015-01" db="EMBL/GenBank/DDBJ databases">
        <title>Evolutionary Origins and Diversification of the Mycorrhizal Mutualists.</title>
        <authorList>
            <consortium name="DOE Joint Genome Institute"/>
            <consortium name="Mycorrhizal Genomics Consortium"/>
            <person name="Kohler A."/>
            <person name="Kuo A."/>
            <person name="Nagy L.G."/>
            <person name="Floudas D."/>
            <person name="Copeland A."/>
            <person name="Barry K.W."/>
            <person name="Cichocki N."/>
            <person name="Veneault-Fourrey C."/>
            <person name="LaButti K."/>
            <person name="Lindquist E.A."/>
            <person name="Lipzen A."/>
            <person name="Lundell T."/>
            <person name="Morin E."/>
            <person name="Murat C."/>
            <person name="Riley R."/>
            <person name="Ohm R."/>
            <person name="Sun H."/>
            <person name="Tunlid A."/>
            <person name="Henrissat B."/>
            <person name="Grigoriev I.V."/>
            <person name="Hibbett D.S."/>
            <person name="Martin F."/>
        </authorList>
    </citation>
    <scope>NUCLEOTIDE SEQUENCE [LARGE SCALE GENOMIC DNA]</scope>
    <source>
        <strain evidence="2">F 1598</strain>
    </source>
</reference>
<dbReference type="STRING" id="765440.A0A0C3FTQ3"/>
<name>A0A0C3FTQ3_PILCF</name>
<dbReference type="InParanoid" id="A0A0C3FTQ3"/>
<organism evidence="1 2">
    <name type="scientific">Piloderma croceum (strain F 1598)</name>
    <dbReference type="NCBI Taxonomy" id="765440"/>
    <lineage>
        <taxon>Eukaryota</taxon>
        <taxon>Fungi</taxon>
        <taxon>Dikarya</taxon>
        <taxon>Basidiomycota</taxon>
        <taxon>Agaricomycotina</taxon>
        <taxon>Agaricomycetes</taxon>
        <taxon>Agaricomycetidae</taxon>
        <taxon>Atheliales</taxon>
        <taxon>Atheliaceae</taxon>
        <taxon>Piloderma</taxon>
    </lineage>
</organism>
<reference evidence="1 2" key="1">
    <citation type="submission" date="2014-04" db="EMBL/GenBank/DDBJ databases">
        <authorList>
            <consortium name="DOE Joint Genome Institute"/>
            <person name="Kuo A."/>
            <person name="Tarkka M."/>
            <person name="Buscot F."/>
            <person name="Kohler A."/>
            <person name="Nagy L.G."/>
            <person name="Floudas D."/>
            <person name="Copeland A."/>
            <person name="Barry K.W."/>
            <person name="Cichocki N."/>
            <person name="Veneault-Fourrey C."/>
            <person name="LaButti K."/>
            <person name="Lindquist E.A."/>
            <person name="Lipzen A."/>
            <person name="Lundell T."/>
            <person name="Morin E."/>
            <person name="Murat C."/>
            <person name="Sun H."/>
            <person name="Tunlid A."/>
            <person name="Henrissat B."/>
            <person name="Grigoriev I.V."/>
            <person name="Hibbett D.S."/>
            <person name="Martin F."/>
            <person name="Nordberg H.P."/>
            <person name="Cantor M.N."/>
            <person name="Hua S.X."/>
        </authorList>
    </citation>
    <scope>NUCLEOTIDE SEQUENCE [LARGE SCALE GENOMIC DNA]</scope>
    <source>
        <strain evidence="1 2">F 1598</strain>
    </source>
</reference>
<dbReference type="OrthoDB" id="432970at2759"/>
<keyword evidence="2" id="KW-1185">Reference proteome</keyword>
<proteinExistence type="predicted"/>
<accession>A0A0C3FTQ3</accession>
<dbReference type="EMBL" id="KN832978">
    <property type="protein sequence ID" value="KIM87710.1"/>
    <property type="molecule type" value="Genomic_DNA"/>
</dbReference>
<sequence>MNAEHAARPATQPSITECTGCGVSFAEIDSDEEDEDEDEKTYPDEVCDDCGYITCESCACSHYRGSCYCQNSNFGTPYCTRAPAWYHGGRAGSYVGDRHPEEYVYEHPEAFETTPRQCGNCGEVKLCLKKEWLRG</sequence>
<dbReference type="HOGENOM" id="CLU_096558_1_0_1"/>
<dbReference type="Proteomes" id="UP000054166">
    <property type="component" value="Unassembled WGS sequence"/>
</dbReference>
<evidence type="ECO:0000313" key="1">
    <source>
        <dbReference type="EMBL" id="KIM87710.1"/>
    </source>
</evidence>
<gene>
    <name evidence="1" type="ORF">PILCRDRAFT_814400</name>
</gene>
<protein>
    <submittedName>
        <fullName evidence="1">Uncharacterized protein</fullName>
    </submittedName>
</protein>